<proteinExistence type="predicted"/>
<protein>
    <submittedName>
        <fullName evidence="1">Uncharacterized protein</fullName>
    </submittedName>
</protein>
<evidence type="ECO:0000313" key="2">
    <source>
        <dbReference type="Proteomes" id="UP000235584"/>
    </source>
</evidence>
<keyword evidence="2" id="KW-1185">Reference proteome</keyword>
<accession>A0A2K9NT48</accession>
<name>A0A2K9NT48_BACTC</name>
<dbReference type="KEGG" id="bsto:C0V70_11280"/>
<dbReference type="InterPro" id="IPR045750">
    <property type="entry name" value="DUF6178"/>
</dbReference>
<organism evidence="1 2">
    <name type="scientific">Bacteriovorax stolpii</name>
    <name type="common">Bdellovibrio stolpii</name>
    <dbReference type="NCBI Taxonomy" id="960"/>
    <lineage>
        <taxon>Bacteria</taxon>
        <taxon>Pseudomonadati</taxon>
        <taxon>Bdellovibrionota</taxon>
        <taxon>Bacteriovoracia</taxon>
        <taxon>Bacteriovoracales</taxon>
        <taxon>Bacteriovoracaceae</taxon>
        <taxon>Bacteriovorax</taxon>
    </lineage>
</organism>
<evidence type="ECO:0000313" key="1">
    <source>
        <dbReference type="EMBL" id="AUN98672.1"/>
    </source>
</evidence>
<reference evidence="1 2" key="1">
    <citation type="submission" date="2018-01" db="EMBL/GenBank/DDBJ databases">
        <title>Complete genome sequence of Bacteriovorax stolpii DSM12778.</title>
        <authorList>
            <person name="Tang B."/>
            <person name="Chang J."/>
        </authorList>
    </citation>
    <scope>NUCLEOTIDE SEQUENCE [LARGE SCALE GENOMIC DNA]</scope>
    <source>
        <strain evidence="1 2">DSM 12778</strain>
    </source>
</reference>
<dbReference type="EMBL" id="CP025704">
    <property type="protein sequence ID" value="AUN98672.1"/>
    <property type="molecule type" value="Genomic_DNA"/>
</dbReference>
<dbReference type="Pfam" id="PF19676">
    <property type="entry name" value="DUF6178"/>
    <property type="match status" value="1"/>
</dbReference>
<sequence length="599" mass="69820">MGLFGLFLEFLEGKCYKKPMSETPKKPSKNDPLTILMKESDAYNHLDQIEKYVEGGQDLSVLPVQPVYLALRKLPLDKVAEYLPKFSKEQREVFMDIDLWQKDEIDVEHFTYWLQAYSLVEDEAVRTDFVTSEQFLLFLKSRFNVWSFDVEDPNYPDHDNYFLTDDNQLLFEFDETFPYVDEVRSLIRHIYYELGVENAYAFLFKMVSDSFSILQEEEYQLRKERMRDYGFVDYIDALEAENPFINIDFLNLFIQKKTAATGSIDEVSKNQNLHNSSLVAFKDHFKKVIDELLKVSDQKRADFLQFNFVRLINARLESQGSLKKGSVAMTRTGSQTKNLILLGFNYIKSTDYLKETPEEGLFTLFSFSDLYKIGNSLIKFNLKDLKKALAAHGFEGDKETFLGDYWSDFLDNSFDTPTKFHAPKDDSPKTIIEFEEYQMWLYKTKTLMALMPFASKFYETLTTLKEEGRLMDSYYLNYTVDDINFESLLLSNFANFYLSSFNENPSQNNGAKLGLTIDEYKAFSQGVVSPSEGKFILTPELFKKIQKFSETYGLNQVFDFNNYLQDLLKSQMEGYDIDSMSDEDFKHVGGPIILTVVKH</sequence>
<gene>
    <name evidence="1" type="ORF">C0V70_11280</name>
</gene>
<dbReference type="AlphaFoldDB" id="A0A2K9NT48"/>
<dbReference type="Proteomes" id="UP000235584">
    <property type="component" value="Chromosome"/>
</dbReference>